<dbReference type="SUPFAM" id="SSF89447">
    <property type="entry name" value="AbrB/MazE/MraZ-like"/>
    <property type="match status" value="1"/>
</dbReference>
<keyword evidence="3" id="KW-1185">Reference proteome</keyword>
<sequence length="74" mass="8320">MPGLKVRKIGNSVGVVLPRDVALKLRVMPGDQLFVSETPNGIELSPYDPEFEADMELAREIMQKRRAVLRELAK</sequence>
<dbReference type="GO" id="GO:0003677">
    <property type="term" value="F:DNA binding"/>
    <property type="evidence" value="ECO:0007669"/>
    <property type="project" value="UniProtKB-KW"/>
</dbReference>
<dbReference type="SMART" id="SM00966">
    <property type="entry name" value="SpoVT_AbrB"/>
    <property type="match status" value="1"/>
</dbReference>
<dbReference type="EMBL" id="VCMV01000014">
    <property type="protein sequence ID" value="KAB0266997.1"/>
    <property type="molecule type" value="Genomic_DNA"/>
</dbReference>
<accession>A0A5N3PB76</accession>
<reference evidence="2 3" key="1">
    <citation type="journal article" date="2019" name="Microorganisms">
        <title>Genome Insights into the Novel Species Microvirga brassicacearum, a Rapeseed Endophyte with Biotechnological Potential.</title>
        <authorList>
            <person name="Jimenez-Gomez A."/>
            <person name="Saati-Santamaria Z."/>
            <person name="Igual J.M."/>
            <person name="Rivas R."/>
            <person name="Mateos P.F."/>
            <person name="Garcia-Fraile P."/>
        </authorList>
    </citation>
    <scope>NUCLEOTIDE SEQUENCE [LARGE SCALE GENOMIC DNA]</scope>
    <source>
        <strain evidence="2 3">CDVBN77</strain>
    </source>
</reference>
<evidence type="ECO:0000313" key="2">
    <source>
        <dbReference type="EMBL" id="KAB0266997.1"/>
    </source>
</evidence>
<dbReference type="InterPro" id="IPR013432">
    <property type="entry name" value="Doc_partner"/>
</dbReference>
<keyword evidence="2" id="KW-0238">DNA-binding</keyword>
<dbReference type="AlphaFoldDB" id="A0A5N3PB76"/>
<name>A0A5N3PB76_9HYPH</name>
<organism evidence="2 3">
    <name type="scientific">Microvirga brassicacearum</name>
    <dbReference type="NCBI Taxonomy" id="2580413"/>
    <lineage>
        <taxon>Bacteria</taxon>
        <taxon>Pseudomonadati</taxon>
        <taxon>Pseudomonadota</taxon>
        <taxon>Alphaproteobacteria</taxon>
        <taxon>Hyphomicrobiales</taxon>
        <taxon>Methylobacteriaceae</taxon>
        <taxon>Microvirga</taxon>
    </lineage>
</organism>
<dbReference type="Gene3D" id="2.10.260.10">
    <property type="match status" value="1"/>
</dbReference>
<dbReference type="InterPro" id="IPR007159">
    <property type="entry name" value="SpoVT-AbrB_dom"/>
</dbReference>
<dbReference type="RefSeq" id="WP_150944370.1">
    <property type="nucleotide sequence ID" value="NZ_VCMV01000014.1"/>
</dbReference>
<comment type="caution">
    <text evidence="2">The sequence shown here is derived from an EMBL/GenBank/DDBJ whole genome shotgun (WGS) entry which is preliminary data.</text>
</comment>
<protein>
    <submittedName>
        <fullName evidence="2">AbrB/MazE/SpoVT family DNA-binding domain-containing protein</fullName>
    </submittedName>
</protein>
<dbReference type="Proteomes" id="UP000325684">
    <property type="component" value="Unassembled WGS sequence"/>
</dbReference>
<dbReference type="Pfam" id="PF04014">
    <property type="entry name" value="MazE_antitoxin"/>
    <property type="match status" value="1"/>
</dbReference>
<dbReference type="OrthoDB" id="5459182at2"/>
<proteinExistence type="predicted"/>
<gene>
    <name evidence="2" type="ORF">FEZ63_11215</name>
</gene>
<evidence type="ECO:0000259" key="1">
    <source>
        <dbReference type="SMART" id="SM00966"/>
    </source>
</evidence>
<feature type="domain" description="SpoVT-AbrB" evidence="1">
    <location>
        <begin position="7"/>
        <end position="52"/>
    </location>
</feature>
<dbReference type="NCBIfam" id="TIGR02609">
    <property type="entry name" value="doc_partner"/>
    <property type="match status" value="1"/>
</dbReference>
<evidence type="ECO:0000313" key="3">
    <source>
        <dbReference type="Proteomes" id="UP000325684"/>
    </source>
</evidence>
<dbReference type="InterPro" id="IPR037914">
    <property type="entry name" value="SpoVT-AbrB_sf"/>
</dbReference>